<keyword evidence="1" id="KW-0472">Membrane</keyword>
<evidence type="ECO:0000313" key="2">
    <source>
        <dbReference type="EMBL" id="SNT34935.1"/>
    </source>
</evidence>
<gene>
    <name evidence="2" type="ORF">SAMN06265795_12738</name>
</gene>
<name>A0A239LX44_9BURK</name>
<protein>
    <submittedName>
        <fullName evidence="2">Uncharacterized protein</fullName>
    </submittedName>
</protein>
<proteinExistence type="predicted"/>
<dbReference type="EMBL" id="FZOT01000027">
    <property type="protein sequence ID" value="SNT34935.1"/>
    <property type="molecule type" value="Genomic_DNA"/>
</dbReference>
<evidence type="ECO:0000256" key="1">
    <source>
        <dbReference type="SAM" id="Phobius"/>
    </source>
</evidence>
<keyword evidence="1" id="KW-1133">Transmembrane helix</keyword>
<feature type="transmembrane region" description="Helical" evidence="1">
    <location>
        <begin position="20"/>
        <end position="41"/>
    </location>
</feature>
<keyword evidence="1" id="KW-0812">Transmembrane</keyword>
<evidence type="ECO:0000313" key="3">
    <source>
        <dbReference type="Proteomes" id="UP000198284"/>
    </source>
</evidence>
<organism evidence="2 3">
    <name type="scientific">Noviherbaspirillum humi</name>
    <dbReference type="NCBI Taxonomy" id="1688639"/>
    <lineage>
        <taxon>Bacteria</taxon>
        <taxon>Pseudomonadati</taxon>
        <taxon>Pseudomonadota</taxon>
        <taxon>Betaproteobacteria</taxon>
        <taxon>Burkholderiales</taxon>
        <taxon>Oxalobacteraceae</taxon>
        <taxon>Noviherbaspirillum</taxon>
    </lineage>
</organism>
<dbReference type="Proteomes" id="UP000198284">
    <property type="component" value="Unassembled WGS sequence"/>
</dbReference>
<reference evidence="2 3" key="1">
    <citation type="submission" date="2017-06" db="EMBL/GenBank/DDBJ databases">
        <authorList>
            <person name="Kim H.J."/>
            <person name="Triplett B.A."/>
        </authorList>
    </citation>
    <scope>NUCLEOTIDE SEQUENCE [LARGE SCALE GENOMIC DNA]</scope>
    <source>
        <strain evidence="2 3">U15</strain>
    </source>
</reference>
<keyword evidence="3" id="KW-1185">Reference proteome</keyword>
<dbReference type="AlphaFoldDB" id="A0A239LX44"/>
<sequence>MARSRDARRLNRHSKGSTIIQVMIFLLGLGFVLWVAVNMAIDYRCKASPSKPVCQERSPVWRYFTSKE</sequence>
<accession>A0A239LX44</accession>